<dbReference type="OrthoDB" id="7130006at2759"/>
<evidence type="ECO:0000313" key="6">
    <source>
        <dbReference type="EMBL" id="PVH98788.1"/>
    </source>
</evidence>
<dbReference type="GO" id="GO:0097176">
    <property type="term" value="P:epoxide metabolic process"/>
    <property type="evidence" value="ECO:0007669"/>
    <property type="project" value="TreeGrafter"/>
</dbReference>
<comment type="similarity">
    <text evidence="1">Belongs to the peptidase S33 family.</text>
</comment>
<dbReference type="InterPro" id="IPR010497">
    <property type="entry name" value="Epoxide_hydro_N"/>
</dbReference>
<feature type="active site" description="Proton donor" evidence="4">
    <location>
        <position position="313"/>
    </location>
</feature>
<protein>
    <submittedName>
        <fullName evidence="6">Alpha/beta-hydrolase</fullName>
    </submittedName>
</protein>
<dbReference type="Gene3D" id="3.40.50.1820">
    <property type="entry name" value="alpha/beta hydrolase"/>
    <property type="match status" value="1"/>
</dbReference>
<gene>
    <name evidence="6" type="ORF">DM02DRAFT_719184</name>
</gene>
<keyword evidence="7" id="KW-1185">Reference proteome</keyword>
<dbReference type="Pfam" id="PF06441">
    <property type="entry name" value="EHN"/>
    <property type="match status" value="1"/>
</dbReference>
<feature type="domain" description="Epoxide hydrolase N-terminal" evidence="5">
    <location>
        <begin position="5"/>
        <end position="115"/>
    </location>
</feature>
<dbReference type="EMBL" id="KZ805406">
    <property type="protein sequence ID" value="PVH98788.1"/>
    <property type="molecule type" value="Genomic_DNA"/>
</dbReference>
<evidence type="ECO:0000256" key="3">
    <source>
        <dbReference type="ARBA" id="ARBA00022801"/>
    </source>
</evidence>
<evidence type="ECO:0000259" key="5">
    <source>
        <dbReference type="Pfam" id="PF06441"/>
    </source>
</evidence>
<dbReference type="InterPro" id="IPR029058">
    <property type="entry name" value="AB_hydrolase_fold"/>
</dbReference>
<dbReference type="PANTHER" id="PTHR21661:SF35">
    <property type="entry name" value="EPOXIDE HYDROLASE"/>
    <property type="match status" value="1"/>
</dbReference>
<feature type="active site" description="Proton acceptor" evidence="4">
    <location>
        <position position="373"/>
    </location>
</feature>
<dbReference type="GO" id="GO:0004301">
    <property type="term" value="F:epoxide hydrolase activity"/>
    <property type="evidence" value="ECO:0007669"/>
    <property type="project" value="TreeGrafter"/>
</dbReference>
<name>A0A2V1DL58_9PLEO</name>
<proteinExistence type="inferred from homology"/>
<sequence length="407" mass="45888">MNDSQPYTIQVPDAAIEKLKRKLADADYPDELDADDQWLYGSPLSDVKRLAERWEKGFDWRAAEAELNTLPNYRKKINVEGFGDVGVHFVWQKSGNPSAIPLLFCHGWPGSFIEVKKLLPLLTGDGEDKPAFDVVAPSLPNFGFSDRISKPGFALEQYAQTVHRLMLDLGYSKYVTQGGDWGFYITRALGILYPEHVLASHINMTRAKPPTFSSHPLLAFQHSITPYTEKEKKGLERSEWFMNEGSGYRLLQSTKPQTLGFAFADSPVALLAWIYEKLRDWTDGYPWTDDEILIWLSIYWFSTAGPNAHVRIYYEVTHSSTPKIPSRERASEYVDKVKLGVALFPKELTVVPKVWIKTLGPVVYESENDEGGHFAAWEKPAVIAGDLQKMFGKGGPCCGIVPDRSGY</sequence>
<dbReference type="SUPFAM" id="SSF53474">
    <property type="entry name" value="alpha/beta-Hydrolases"/>
    <property type="match status" value="1"/>
</dbReference>
<dbReference type="PANTHER" id="PTHR21661">
    <property type="entry name" value="EPOXIDE HYDROLASE 1-RELATED"/>
    <property type="match status" value="1"/>
</dbReference>
<organism evidence="6 7">
    <name type="scientific">Periconia macrospinosa</name>
    <dbReference type="NCBI Taxonomy" id="97972"/>
    <lineage>
        <taxon>Eukaryota</taxon>
        <taxon>Fungi</taxon>
        <taxon>Dikarya</taxon>
        <taxon>Ascomycota</taxon>
        <taxon>Pezizomycotina</taxon>
        <taxon>Dothideomycetes</taxon>
        <taxon>Pleosporomycetidae</taxon>
        <taxon>Pleosporales</taxon>
        <taxon>Massarineae</taxon>
        <taxon>Periconiaceae</taxon>
        <taxon>Periconia</taxon>
    </lineage>
</organism>
<evidence type="ECO:0000256" key="1">
    <source>
        <dbReference type="ARBA" id="ARBA00010088"/>
    </source>
</evidence>
<accession>A0A2V1DL58</accession>
<feature type="active site" description="Nucleophile" evidence="4">
    <location>
        <position position="180"/>
    </location>
</feature>
<dbReference type="Proteomes" id="UP000244855">
    <property type="component" value="Unassembled WGS sequence"/>
</dbReference>
<evidence type="ECO:0000256" key="4">
    <source>
        <dbReference type="PIRSR" id="PIRSR001112-1"/>
    </source>
</evidence>
<dbReference type="InterPro" id="IPR000639">
    <property type="entry name" value="Epox_hydrolase-like"/>
</dbReference>
<dbReference type="InterPro" id="IPR016292">
    <property type="entry name" value="Epoxide_hydrolase"/>
</dbReference>
<dbReference type="PRINTS" id="PR00412">
    <property type="entry name" value="EPOXHYDRLASE"/>
</dbReference>
<dbReference type="STRING" id="97972.A0A2V1DL58"/>
<dbReference type="PIRSF" id="PIRSF001112">
    <property type="entry name" value="Epoxide_hydrolase"/>
    <property type="match status" value="1"/>
</dbReference>
<evidence type="ECO:0000256" key="2">
    <source>
        <dbReference type="ARBA" id="ARBA00022797"/>
    </source>
</evidence>
<keyword evidence="2" id="KW-0058">Aromatic hydrocarbons catabolism</keyword>
<keyword evidence="3 6" id="KW-0378">Hydrolase</keyword>
<reference evidence="6 7" key="1">
    <citation type="journal article" date="2018" name="Sci. Rep.">
        <title>Comparative genomics provides insights into the lifestyle and reveals functional heterogeneity of dark septate endophytic fungi.</title>
        <authorList>
            <person name="Knapp D.G."/>
            <person name="Nemeth J.B."/>
            <person name="Barry K."/>
            <person name="Hainaut M."/>
            <person name="Henrissat B."/>
            <person name="Johnson J."/>
            <person name="Kuo A."/>
            <person name="Lim J.H.P."/>
            <person name="Lipzen A."/>
            <person name="Nolan M."/>
            <person name="Ohm R.A."/>
            <person name="Tamas L."/>
            <person name="Grigoriev I.V."/>
            <person name="Spatafora J.W."/>
            <person name="Nagy L.G."/>
            <person name="Kovacs G.M."/>
        </authorList>
    </citation>
    <scope>NUCLEOTIDE SEQUENCE [LARGE SCALE GENOMIC DNA]</scope>
    <source>
        <strain evidence="6 7">DSE2036</strain>
    </source>
</reference>
<dbReference type="AlphaFoldDB" id="A0A2V1DL58"/>
<evidence type="ECO:0000313" key="7">
    <source>
        <dbReference type="Proteomes" id="UP000244855"/>
    </source>
</evidence>